<evidence type="ECO:0000259" key="6">
    <source>
        <dbReference type="Pfam" id="PF00346"/>
    </source>
</evidence>
<feature type="domain" description="NADH-quinone oxidoreductase subunit D" evidence="6">
    <location>
        <begin position="128"/>
        <end position="290"/>
    </location>
</feature>
<evidence type="ECO:0000256" key="4">
    <source>
        <dbReference type="ARBA" id="ARBA00023027"/>
    </source>
</evidence>
<evidence type="ECO:0000313" key="8">
    <source>
        <dbReference type="Proteomes" id="UP000006903"/>
    </source>
</evidence>
<dbReference type="InterPro" id="IPR029014">
    <property type="entry name" value="NiFe-Hase_large"/>
</dbReference>
<dbReference type="SUPFAM" id="SSF56762">
    <property type="entry name" value="HydB/Nqo4-like"/>
    <property type="match status" value="1"/>
</dbReference>
<dbReference type="PANTHER" id="PTHR11993:SF10">
    <property type="entry name" value="NADH DEHYDROGENASE [UBIQUINONE] IRON-SULFUR PROTEIN 2, MITOCHONDRIAL"/>
    <property type="match status" value="1"/>
</dbReference>
<reference evidence="7 8" key="1">
    <citation type="journal article" date="2009" name="J. Bacteriol.">
        <title>Complete genome sequence of the anaerobic, protein-degrading hyperthermophilic crenarchaeon Desulfurococcus kamchatkensis.</title>
        <authorList>
            <person name="Ravin N.V."/>
            <person name="Mardanov A.V."/>
            <person name="Beletsky A.V."/>
            <person name="Kublanov I.V."/>
            <person name="Kolganova T.V."/>
            <person name="Lebedinsky A.V."/>
            <person name="Chernyh N.A."/>
            <person name="Bonch-Osmolovskaya E.A."/>
            <person name="Skryabin K.G."/>
        </authorList>
    </citation>
    <scope>NUCLEOTIDE SEQUENCE [LARGE SCALE GENOMIC DNA]</scope>
    <source>
        <strain evidence="8">DSM 18924 / JCM 16383 / VKM B-2413 / 1221n</strain>
    </source>
</reference>
<dbReference type="EMBL" id="CP001140">
    <property type="protein sequence ID" value="ACL11280.1"/>
    <property type="molecule type" value="Genomic_DNA"/>
</dbReference>
<dbReference type="PANTHER" id="PTHR11993">
    <property type="entry name" value="NADH-UBIQUINONE OXIDOREDUCTASE 49 KDA SUBUNIT"/>
    <property type="match status" value="1"/>
</dbReference>
<dbReference type="GO" id="GO:0048038">
    <property type="term" value="F:quinone binding"/>
    <property type="evidence" value="ECO:0007669"/>
    <property type="project" value="InterPro"/>
</dbReference>
<evidence type="ECO:0000256" key="3">
    <source>
        <dbReference type="ARBA" id="ARBA00022967"/>
    </source>
</evidence>
<dbReference type="KEGG" id="dka:DKAM_0954"/>
<organism evidence="7 8">
    <name type="scientific">Desulfurococcus amylolyticus (strain DSM 18924 / JCM 16383 / VKM B-2413 / 1221n)</name>
    <name type="common">Desulfurococcus kamchatkensis</name>
    <dbReference type="NCBI Taxonomy" id="490899"/>
    <lineage>
        <taxon>Archaea</taxon>
        <taxon>Thermoproteota</taxon>
        <taxon>Thermoprotei</taxon>
        <taxon>Desulfurococcales</taxon>
        <taxon>Desulfurococcaceae</taxon>
        <taxon>Desulfurococcus</taxon>
    </lineage>
</organism>
<dbReference type="PROSITE" id="PS00535">
    <property type="entry name" value="COMPLEX1_49K"/>
    <property type="match status" value="1"/>
</dbReference>
<evidence type="ECO:0000256" key="5">
    <source>
        <dbReference type="RuleBase" id="RU003685"/>
    </source>
</evidence>
<dbReference type="STRING" id="490899.DKAM_0954"/>
<dbReference type="HOGENOM" id="CLU_015134_1_2_2"/>
<evidence type="ECO:0000256" key="2">
    <source>
        <dbReference type="ARBA" id="ARBA00022448"/>
    </source>
</evidence>
<proteinExistence type="inferred from homology"/>
<keyword evidence="4 5" id="KW-0520">NAD</keyword>
<dbReference type="AlphaFoldDB" id="B8D599"/>
<accession>B8D599</accession>
<keyword evidence="3 5" id="KW-1278">Translocase</keyword>
<dbReference type="eggNOG" id="arCOG01548">
    <property type="taxonomic scope" value="Archaea"/>
</dbReference>
<dbReference type="InterPro" id="IPR022885">
    <property type="entry name" value="NDH1_su_D/H"/>
</dbReference>
<dbReference type="GeneID" id="7171079"/>
<dbReference type="Gene3D" id="1.10.645.10">
    <property type="entry name" value="Cytochrome-c3 Hydrogenase, chain B"/>
    <property type="match status" value="1"/>
</dbReference>
<evidence type="ECO:0000313" key="7">
    <source>
        <dbReference type="EMBL" id="ACL11280.1"/>
    </source>
</evidence>
<sequence>MEGISMAGKGRLVEIYFGPQHPGAPGNIAFKLTLDGERVVNVETIPGFLHRGFEKMMENRTWEMNVVLSYRFCVEDPDPLEIAYAMAVEKIHGVEIPENAKYIRMIQAEFSRIASHLFWSHFIGGSTGLRTPAYWALVAREEILKWFARFAGHRVYHNISVPGGVRYPLPKSFVEDTLRLTNFVEEKVRDVEAALLKNNIFRDRTRGVGRLSSKEALELGVTGPVLRAAGLPYDLRKVTPYLNYDKIQFEVPIVQNGDAYDRSVLRFREIYESLKIIRESVKRIDPEGGLRVKLPLTAPPGEGIARVESARGEYMIHIISTGGRKPYRVRLKSMSLPLMTTVVEYIVKRDEVTIADFPILLASLDPCAPDIDR</sequence>
<dbReference type="Pfam" id="PF00346">
    <property type="entry name" value="Complex1_49kDa"/>
    <property type="match status" value="2"/>
</dbReference>
<protein>
    <submittedName>
        <fullName evidence="7">NADH-ubiquinone oxidoreductase, chain 49 kDa</fullName>
    </submittedName>
</protein>
<gene>
    <name evidence="7" type="ordered locus">DKAM_0954</name>
</gene>
<dbReference type="Proteomes" id="UP000006903">
    <property type="component" value="Chromosome"/>
</dbReference>
<dbReference type="InterPro" id="IPR014029">
    <property type="entry name" value="NADH_UbQ_OxRdtase_49kDa_CS"/>
</dbReference>
<dbReference type="RefSeq" id="WP_012608621.1">
    <property type="nucleotide sequence ID" value="NC_011766.1"/>
</dbReference>
<comment type="similarity">
    <text evidence="1 5">Belongs to the complex I 49 kDa subunit family.</text>
</comment>
<dbReference type="GO" id="GO:0051287">
    <property type="term" value="F:NAD binding"/>
    <property type="evidence" value="ECO:0007669"/>
    <property type="project" value="InterPro"/>
</dbReference>
<keyword evidence="2 5" id="KW-0813">Transport</keyword>
<evidence type="ECO:0000256" key="1">
    <source>
        <dbReference type="ARBA" id="ARBA00005769"/>
    </source>
</evidence>
<dbReference type="GO" id="GO:0016651">
    <property type="term" value="F:oxidoreductase activity, acting on NAD(P)H"/>
    <property type="evidence" value="ECO:0007669"/>
    <property type="project" value="InterPro"/>
</dbReference>
<name>B8D599_DESA1</name>
<dbReference type="InterPro" id="IPR001135">
    <property type="entry name" value="NADH_Q_OxRdtase_suD"/>
</dbReference>
<feature type="domain" description="NADH-quinone oxidoreductase subunit D" evidence="6">
    <location>
        <begin position="297"/>
        <end position="373"/>
    </location>
</feature>
<keyword evidence="7" id="KW-0830">Ubiquinone</keyword>